<dbReference type="PANTHER" id="PTHR47545">
    <property type="entry name" value="MULTIFUNCTIONAL CCA PROTEIN"/>
    <property type="match status" value="1"/>
</dbReference>
<protein>
    <submittedName>
        <fullName evidence="3">HDIG domain-containing protein</fullName>
    </submittedName>
</protein>
<gene>
    <name evidence="3" type="ORF">SAMN05444401_4100</name>
</gene>
<dbReference type="EMBL" id="FQZO01000009">
    <property type="protein sequence ID" value="SHJ86296.1"/>
    <property type="molecule type" value="Genomic_DNA"/>
</dbReference>
<sequence length="222" mass="26024">MNEGEVIKKQQIFNEIERHLLNDEKPSIFLKEFFMENKDNFIYPFTMISDLQDVPQEPKHHPEGNVLVHVMMVVDEAARRRSLSKEKDILMWSSLLHDIGKKPTTKKRKNRWTSYDHDKVGAKMVMEFFNALNCTKEKLIKGVSSMTRWHMQALFVINDLPFASIGEMIEEIDIEELSLLTISDRLGRGKLNPSEKDKIVHDVNFFLEKVSEISGYKYKKIH</sequence>
<reference evidence="3 4" key="1">
    <citation type="submission" date="2016-11" db="EMBL/GenBank/DDBJ databases">
        <authorList>
            <person name="Jaros S."/>
            <person name="Januszkiewicz K."/>
            <person name="Wedrychowicz H."/>
        </authorList>
    </citation>
    <scope>NUCLEOTIDE SEQUENCE [LARGE SCALE GENOMIC DNA]</scope>
    <source>
        <strain evidence="3 4">DSM 21864</strain>
    </source>
</reference>
<dbReference type="CDD" id="cd00077">
    <property type="entry name" value="HDc"/>
    <property type="match status" value="1"/>
</dbReference>
<dbReference type="PANTHER" id="PTHR47545:SF2">
    <property type="entry name" value="CC-ADDING TRNA NUCLEOTIDYLTRANSFERASE"/>
    <property type="match status" value="1"/>
</dbReference>
<accession>A0A1M6MSB5</accession>
<dbReference type="Gene3D" id="1.10.3090.10">
    <property type="entry name" value="cca-adding enzyme, domain 2"/>
    <property type="match status" value="1"/>
</dbReference>
<dbReference type="GO" id="GO:0000166">
    <property type="term" value="F:nucleotide binding"/>
    <property type="evidence" value="ECO:0007669"/>
    <property type="project" value="UniProtKB-KW"/>
</dbReference>
<dbReference type="InterPro" id="IPR003607">
    <property type="entry name" value="HD/PDEase_dom"/>
</dbReference>
<dbReference type="OrthoDB" id="9805698at2"/>
<dbReference type="Pfam" id="PF01966">
    <property type="entry name" value="HD"/>
    <property type="match status" value="1"/>
</dbReference>
<dbReference type="InterPro" id="IPR006675">
    <property type="entry name" value="HDIG_dom"/>
</dbReference>
<dbReference type="NCBIfam" id="TIGR00277">
    <property type="entry name" value="HDIG"/>
    <property type="match status" value="1"/>
</dbReference>
<dbReference type="STRING" id="1121298.SAMN05444401_4100"/>
<dbReference type="Proteomes" id="UP000184080">
    <property type="component" value="Unassembled WGS sequence"/>
</dbReference>
<keyword evidence="4" id="KW-1185">Reference proteome</keyword>
<feature type="domain" description="HD" evidence="2">
    <location>
        <begin position="70"/>
        <end position="186"/>
    </location>
</feature>
<evidence type="ECO:0000313" key="4">
    <source>
        <dbReference type="Proteomes" id="UP000184080"/>
    </source>
</evidence>
<dbReference type="InterPro" id="IPR006674">
    <property type="entry name" value="HD_domain"/>
</dbReference>
<dbReference type="AlphaFoldDB" id="A0A1M6MSB5"/>
<evidence type="ECO:0000259" key="2">
    <source>
        <dbReference type="Pfam" id="PF01966"/>
    </source>
</evidence>
<evidence type="ECO:0000256" key="1">
    <source>
        <dbReference type="ARBA" id="ARBA00022741"/>
    </source>
</evidence>
<evidence type="ECO:0000313" key="3">
    <source>
        <dbReference type="EMBL" id="SHJ86296.1"/>
    </source>
</evidence>
<dbReference type="InterPro" id="IPR050124">
    <property type="entry name" value="tRNA_CCA-adding_enzyme"/>
</dbReference>
<name>A0A1M6MSB5_9CLOT</name>
<organism evidence="3 4">
    <name type="scientific">Clostridium amylolyticum</name>
    <dbReference type="NCBI Taxonomy" id="1121298"/>
    <lineage>
        <taxon>Bacteria</taxon>
        <taxon>Bacillati</taxon>
        <taxon>Bacillota</taxon>
        <taxon>Clostridia</taxon>
        <taxon>Eubacteriales</taxon>
        <taxon>Clostridiaceae</taxon>
        <taxon>Clostridium</taxon>
    </lineage>
</organism>
<dbReference type="RefSeq" id="WP_073011289.1">
    <property type="nucleotide sequence ID" value="NZ_FQZO01000009.1"/>
</dbReference>
<dbReference type="SUPFAM" id="SSF109604">
    <property type="entry name" value="HD-domain/PDEase-like"/>
    <property type="match status" value="1"/>
</dbReference>
<keyword evidence="1" id="KW-0547">Nucleotide-binding</keyword>
<proteinExistence type="predicted"/>